<reference evidence="1" key="1">
    <citation type="submission" date="2011-10" db="EMBL/GenBank/DDBJ databases">
        <title>Provirophages and transpovirons: unique mobilome of giant viruses.</title>
        <authorList>
            <person name="Desnues C."/>
            <person name="LaScola B."/>
            <person name="Yutin N."/>
            <person name="Fournous G."/>
            <person name="Koonin E."/>
            <person name="Raoult D."/>
        </authorList>
    </citation>
    <scope>NUCLEOTIDE SEQUENCE</scope>
    <source>
        <strain evidence="1">Mv13-mv</strain>
    </source>
</reference>
<sequence length="124" mass="14866">MDKNYLELVIEKEYVPAFKYIMNVVCSQTSCRIIFNTSNDDKKKYNIKLFSQDENKNSRFKAEIQEDKLRYFTCDVPKVDIMVSSDLLLERLRKIRANDAIIIYMKNTKDQLFIYNLDDNNNHY</sequence>
<name>H2EFM6_9VIRU</name>
<organism evidence="1">
    <name type="scientific">Moumouvirus sp. 'Monve'</name>
    <dbReference type="NCBI Taxonomy" id="1128131"/>
    <lineage>
        <taxon>Viruses</taxon>
        <taxon>Varidnaviria</taxon>
        <taxon>Bamfordvirae</taxon>
        <taxon>Nucleocytoviricota</taxon>
        <taxon>Megaviricetes</taxon>
        <taxon>Imitervirales</taxon>
        <taxon>Mimiviridae</taxon>
        <taxon>Megamimivirinae</taxon>
        <taxon>Moumouvirus</taxon>
    </lineage>
</organism>
<dbReference type="EMBL" id="JN885999">
    <property type="protein sequence ID" value="AEX63291.1"/>
    <property type="molecule type" value="Genomic_DNA"/>
</dbReference>
<gene>
    <name evidence="1" type="ORF">mv_R1089</name>
</gene>
<evidence type="ECO:0000313" key="1">
    <source>
        <dbReference type="EMBL" id="AEX63291.1"/>
    </source>
</evidence>
<protein>
    <recommendedName>
        <fullName evidence="2">Proliferating cell nuclear antigen</fullName>
    </recommendedName>
</protein>
<evidence type="ECO:0008006" key="2">
    <source>
        <dbReference type="Google" id="ProtNLM"/>
    </source>
</evidence>
<accession>H2EFM6</accession>
<proteinExistence type="predicted"/>